<name>A0ABW4GGJ4_9ACTN</name>
<comment type="caution">
    <text evidence="1">The sequence shown here is derived from an EMBL/GenBank/DDBJ whole genome shotgun (WGS) entry which is preliminary data.</text>
</comment>
<dbReference type="EMBL" id="JBHUCM010000029">
    <property type="protein sequence ID" value="MFD1541645.1"/>
    <property type="molecule type" value="Genomic_DNA"/>
</dbReference>
<sequence>MSDMNSHSARDLGMNRPITRRDFLDGVAVVAGTMALGASAGCGAPRPGGSAVIGSQALLVPQDVGSPASLTGLRGGTPEALSVPHALRDGRFWEHAGSPVPTGEHYDLVVVGGGISGVSAAFEWRRQSPEARILILDNHDEIGGHARRNEFRPAGRDGVLVGCGGSRSIRLPSVWTPEGKELLDLLGVKLEKLGGYLDEHLYAGLGMHRSVMCDRETFRADHLVRLTPGVEPRQWVQRLPVAEQAKKDLVMLHENPPDWFPGLSPERKEERLAEVTYSDFLLRVCRVHPDVELFFRTMPSVAWGYGTQAFGAIDAWGSDYPGFGGLGLDAGKPSRFSSPSLKKEWKVADRNVYHFPEGNQALVRMMLGRMIPGFAGSTTMDGITTAAFDYGRLDLPANRVRFRLSSPVVFARNNGSPDTATTATVGYFDGHRVSTVHAGAVVLACWNMVIPYLVPELPENQKQALRDAVKMPVLDAAVQLRGWEAWRRLGIDRTRWTGAYWCLSELDHPVGLPGYQHPKDPGEPISVRMLAAPCQSELGPGPGAAVGRQELLSTPYSRLEYSIRDQLARLLGPGGFDPATDVEAITVNRWGHGYSPEYCRPWHSFYPDGPFPADTARRRFGRIAIANCDSVPAARADAAISAAHLAVAELRT</sequence>
<dbReference type="PROSITE" id="PS51318">
    <property type="entry name" value="TAT"/>
    <property type="match status" value="1"/>
</dbReference>
<keyword evidence="2" id="KW-1185">Reference proteome</keyword>
<dbReference type="InterPro" id="IPR036188">
    <property type="entry name" value="FAD/NAD-bd_sf"/>
</dbReference>
<evidence type="ECO:0000313" key="1">
    <source>
        <dbReference type="EMBL" id="MFD1541645.1"/>
    </source>
</evidence>
<organism evidence="1 2">
    <name type="scientific">Nonomuraea guangzhouensis</name>
    <dbReference type="NCBI Taxonomy" id="1291555"/>
    <lineage>
        <taxon>Bacteria</taxon>
        <taxon>Bacillati</taxon>
        <taxon>Actinomycetota</taxon>
        <taxon>Actinomycetes</taxon>
        <taxon>Streptosporangiales</taxon>
        <taxon>Streptosporangiaceae</taxon>
        <taxon>Nonomuraea</taxon>
    </lineage>
</organism>
<evidence type="ECO:0000313" key="2">
    <source>
        <dbReference type="Proteomes" id="UP001597097"/>
    </source>
</evidence>
<proteinExistence type="predicted"/>
<gene>
    <name evidence="1" type="ORF">ACFSJ0_31660</name>
</gene>
<reference evidence="2" key="1">
    <citation type="journal article" date="2019" name="Int. J. Syst. Evol. Microbiol.">
        <title>The Global Catalogue of Microorganisms (GCM) 10K type strain sequencing project: providing services to taxonomists for standard genome sequencing and annotation.</title>
        <authorList>
            <consortium name="The Broad Institute Genomics Platform"/>
            <consortium name="The Broad Institute Genome Sequencing Center for Infectious Disease"/>
            <person name="Wu L."/>
            <person name="Ma J."/>
        </authorList>
    </citation>
    <scope>NUCLEOTIDE SEQUENCE [LARGE SCALE GENOMIC DNA]</scope>
    <source>
        <strain evidence="2">CGMCC 1.15399</strain>
    </source>
</reference>
<dbReference type="InterPro" id="IPR019546">
    <property type="entry name" value="TAT_signal_bac_arc"/>
</dbReference>
<dbReference type="Pfam" id="PF13450">
    <property type="entry name" value="NAD_binding_8"/>
    <property type="match status" value="1"/>
</dbReference>
<dbReference type="SUPFAM" id="SSF51905">
    <property type="entry name" value="FAD/NAD(P)-binding domain"/>
    <property type="match status" value="1"/>
</dbReference>
<dbReference type="InterPro" id="IPR006311">
    <property type="entry name" value="TAT_signal"/>
</dbReference>
<dbReference type="RefSeq" id="WP_246652837.1">
    <property type="nucleotide sequence ID" value="NZ_JAHKRM010000022.1"/>
</dbReference>
<dbReference type="Gene3D" id="3.50.50.60">
    <property type="entry name" value="FAD/NAD(P)-binding domain"/>
    <property type="match status" value="1"/>
</dbReference>
<dbReference type="NCBIfam" id="TIGR01409">
    <property type="entry name" value="TAT_signal_seq"/>
    <property type="match status" value="1"/>
</dbReference>
<accession>A0ABW4GGJ4</accession>
<dbReference type="Proteomes" id="UP001597097">
    <property type="component" value="Unassembled WGS sequence"/>
</dbReference>
<protein>
    <submittedName>
        <fullName evidence="1">NAD(P)-binding protein</fullName>
    </submittedName>
</protein>